<accession>A0A0F9B720</accession>
<proteinExistence type="predicted"/>
<feature type="transmembrane region" description="Helical" evidence="1">
    <location>
        <begin position="314"/>
        <end position="336"/>
    </location>
</feature>
<organism evidence="2">
    <name type="scientific">marine sediment metagenome</name>
    <dbReference type="NCBI Taxonomy" id="412755"/>
    <lineage>
        <taxon>unclassified sequences</taxon>
        <taxon>metagenomes</taxon>
        <taxon>ecological metagenomes</taxon>
    </lineage>
</organism>
<gene>
    <name evidence="2" type="ORF">LCGC14_2564160</name>
</gene>
<feature type="transmembrane region" description="Helical" evidence="1">
    <location>
        <begin position="112"/>
        <end position="129"/>
    </location>
</feature>
<keyword evidence="1" id="KW-1133">Transmembrane helix</keyword>
<feature type="non-terminal residue" evidence="2">
    <location>
        <position position="345"/>
    </location>
</feature>
<dbReference type="AlphaFoldDB" id="A0A0F9B720"/>
<keyword evidence="1" id="KW-0472">Membrane</keyword>
<sequence length="345" mass="38301">MNLTQGQQKVRKIKLPGAAAAFVSLVIPGLGQVLAGQVRRGFLLLGSLTSTLVLMSWRIHLLAHREIGVAAKLAKAFKRRPFFVGLLIVCTVFLWLWNAWDARRLTMPQKKKGVAIFVLIIVIFFALGWQISQVDLFKMVTELPDAIPPLSNVLWPWKAAVSRRTAEIKAGADILEHCDENAPGIPEEIPGEPYLMSDPTCGELSSLDEDNMAVKGSTITLTGRGFEPNMVTQIWWEDPLGNEFRPRQEGKYVSVVTDENGEFVFELIMPYRLTPPSARGPQIHRVEARQVSEVGGLIINDPLKLTLGRMAETIFMGMMATFFGIIFAIPISFLAARNLMSGTWG</sequence>
<feature type="transmembrane region" description="Helical" evidence="1">
    <location>
        <begin position="41"/>
        <end position="61"/>
    </location>
</feature>
<evidence type="ECO:0000313" key="2">
    <source>
        <dbReference type="EMBL" id="KKL09607.1"/>
    </source>
</evidence>
<protein>
    <submittedName>
        <fullName evidence="2">Uncharacterized protein</fullName>
    </submittedName>
</protein>
<feature type="transmembrane region" description="Helical" evidence="1">
    <location>
        <begin position="82"/>
        <end position="100"/>
    </location>
</feature>
<evidence type="ECO:0000256" key="1">
    <source>
        <dbReference type="SAM" id="Phobius"/>
    </source>
</evidence>
<reference evidence="2" key="1">
    <citation type="journal article" date="2015" name="Nature">
        <title>Complex archaea that bridge the gap between prokaryotes and eukaryotes.</title>
        <authorList>
            <person name="Spang A."/>
            <person name="Saw J.H."/>
            <person name="Jorgensen S.L."/>
            <person name="Zaremba-Niedzwiedzka K."/>
            <person name="Martijn J."/>
            <person name="Lind A.E."/>
            <person name="van Eijk R."/>
            <person name="Schleper C."/>
            <person name="Guy L."/>
            <person name="Ettema T.J."/>
        </authorList>
    </citation>
    <scope>NUCLEOTIDE SEQUENCE</scope>
</reference>
<feature type="transmembrane region" description="Helical" evidence="1">
    <location>
        <begin position="15"/>
        <end position="35"/>
    </location>
</feature>
<comment type="caution">
    <text evidence="2">The sequence shown here is derived from an EMBL/GenBank/DDBJ whole genome shotgun (WGS) entry which is preliminary data.</text>
</comment>
<keyword evidence="1" id="KW-0812">Transmembrane</keyword>
<dbReference type="EMBL" id="LAZR01042405">
    <property type="protein sequence ID" value="KKL09607.1"/>
    <property type="molecule type" value="Genomic_DNA"/>
</dbReference>
<name>A0A0F9B720_9ZZZZ</name>